<accession>A0A7S9SUD6</accession>
<keyword evidence="1" id="KW-0472">Membrane</keyword>
<feature type="transmembrane region" description="Helical" evidence="1">
    <location>
        <begin position="98"/>
        <end position="117"/>
    </location>
</feature>
<keyword evidence="1" id="KW-0812">Transmembrane</keyword>
<keyword evidence="1" id="KW-1133">Transmembrane helix</keyword>
<organism evidence="2">
    <name type="scientific">Virus NIOZ-UU159</name>
    <dbReference type="NCBI Taxonomy" id="2763270"/>
    <lineage>
        <taxon>Viruses</taxon>
    </lineage>
</organism>
<name>A0A7S9SUD6_9VIRU</name>
<protein>
    <submittedName>
        <fullName evidence="2">Uncharacterized protein</fullName>
    </submittedName>
</protein>
<feature type="transmembrane region" description="Helical" evidence="1">
    <location>
        <begin position="6"/>
        <end position="26"/>
    </location>
</feature>
<dbReference type="EMBL" id="MW030596">
    <property type="protein sequence ID" value="QPI16706.1"/>
    <property type="molecule type" value="Genomic_DNA"/>
</dbReference>
<evidence type="ECO:0000256" key="1">
    <source>
        <dbReference type="SAM" id="Phobius"/>
    </source>
</evidence>
<evidence type="ECO:0000313" key="2">
    <source>
        <dbReference type="EMBL" id="QPI16706.1"/>
    </source>
</evidence>
<gene>
    <name evidence="2" type="ORF">NIOZUU159_00200</name>
</gene>
<feature type="transmembrane region" description="Helical" evidence="1">
    <location>
        <begin position="61"/>
        <end position="86"/>
    </location>
</feature>
<sequence>MNIIYFYMYLTAVILSTFTFTFLRCIHGISYFDDFFYPNPNNNIFENKIYLMSHIVINFMFGYLLGFEILLGMLVKISIFEIYLYFTEYCDVFKTAKLTYLIIIVILSLLSYTAGCLTKLTFE</sequence>
<proteinExistence type="predicted"/>
<reference evidence="2" key="1">
    <citation type="submission" date="2020-08" db="EMBL/GenBank/DDBJ databases">
        <title>Bridging the membrane lipid divide: bacteria of the FCB group superphylum have the potential to synthesize archaeal ether lipids.</title>
        <authorList>
            <person name="Villanueva L."/>
            <person name="von Meijenfeldt F.A.B."/>
            <person name="Westbye A.B."/>
            <person name="Yadav S."/>
            <person name="Hopmans E.C."/>
            <person name="Dutilh B.E."/>
            <person name="Sinninghe Damste J.S."/>
        </authorList>
    </citation>
    <scope>NUCLEOTIDE SEQUENCE</scope>
    <source>
        <strain evidence="2">NIOZ-UU159</strain>
    </source>
</reference>